<sequence>MANSSEIALRCKDVTKTYVNGSTVVHALRGIDLEVYAGELMMLVGPSGSGKTTLISIIAGVLDRDDGECLVFGHDYKHMNQREKTQYRGQNIGFVFQMFNLIPTLSAAENVAIPLIINGIKRNEAIDRACEMLGRVGLSDRTYSLPSQLSGGQQQRVATARAIVHNPKLIVCDEPTSALDHETGHKIMELLREVAVGDGRTLIVVTHDARIFEFADKIAKMDDGHIVTTENSKSNFTNKKKP</sequence>
<dbReference type="GO" id="GO:0016887">
    <property type="term" value="F:ATP hydrolysis activity"/>
    <property type="evidence" value="ECO:0007669"/>
    <property type="project" value="InterPro"/>
</dbReference>
<keyword evidence="2" id="KW-0547">Nucleotide-binding</keyword>
<protein>
    <submittedName>
        <fullName evidence="6">ABC transporter ATP-binding protein</fullName>
    </submittedName>
</protein>
<name>A0A1V6M2Q2_9BACT</name>
<dbReference type="InterPro" id="IPR003439">
    <property type="entry name" value="ABC_transporter-like_ATP-bd"/>
</dbReference>
<dbReference type="CDD" id="cd03255">
    <property type="entry name" value="ABC_MJ0796_LolCDE_FtsE"/>
    <property type="match status" value="1"/>
</dbReference>
<feature type="domain" description="ABC transporter" evidence="5">
    <location>
        <begin position="9"/>
        <end position="242"/>
    </location>
</feature>
<evidence type="ECO:0000313" key="6">
    <source>
        <dbReference type="EMBL" id="OQD46672.1"/>
    </source>
</evidence>
<evidence type="ECO:0000256" key="4">
    <source>
        <dbReference type="ARBA" id="ARBA00038388"/>
    </source>
</evidence>
<evidence type="ECO:0000259" key="5">
    <source>
        <dbReference type="PROSITE" id="PS50893"/>
    </source>
</evidence>
<dbReference type="GO" id="GO:0098796">
    <property type="term" value="C:membrane protein complex"/>
    <property type="evidence" value="ECO:0007669"/>
    <property type="project" value="UniProtKB-ARBA"/>
</dbReference>
<evidence type="ECO:0000256" key="2">
    <source>
        <dbReference type="ARBA" id="ARBA00022741"/>
    </source>
</evidence>
<comment type="similarity">
    <text evidence="4">Belongs to the ABC transporter superfamily. Macrolide exporter (TC 3.A.1.122) family.</text>
</comment>
<dbReference type="SUPFAM" id="SSF52540">
    <property type="entry name" value="P-loop containing nucleoside triphosphate hydrolases"/>
    <property type="match status" value="1"/>
</dbReference>
<evidence type="ECO:0000313" key="7">
    <source>
        <dbReference type="Proteomes" id="UP000242219"/>
    </source>
</evidence>
<dbReference type="InterPro" id="IPR003593">
    <property type="entry name" value="AAA+_ATPase"/>
</dbReference>
<keyword evidence="1" id="KW-0813">Transport</keyword>
<reference evidence="6 7" key="1">
    <citation type="journal article" date="2016" name="Genome Announc.">
        <title>Draft Genome Sequence of the Anaerobic Ammonium-Oxidizing Bacterium 'Candidatus Brocadia sp. 40'.</title>
        <authorList>
            <person name="Ali M."/>
            <person name="Haroon M.F."/>
            <person name="Narita Y."/>
            <person name="Zhang L."/>
            <person name="Rangel Shaw D."/>
            <person name="Okabe S."/>
            <person name="Saikaly P.E."/>
        </authorList>
    </citation>
    <scope>NUCLEOTIDE SEQUENCE [LARGE SCALE GENOMIC DNA]</scope>
    <source>
        <strain evidence="6 7">40</strain>
    </source>
</reference>
<dbReference type="PANTHER" id="PTHR24220">
    <property type="entry name" value="IMPORT ATP-BINDING PROTEIN"/>
    <property type="match status" value="1"/>
</dbReference>
<dbReference type="Pfam" id="PF00005">
    <property type="entry name" value="ABC_tran"/>
    <property type="match status" value="1"/>
</dbReference>
<evidence type="ECO:0000256" key="1">
    <source>
        <dbReference type="ARBA" id="ARBA00022448"/>
    </source>
</evidence>
<dbReference type="InterPro" id="IPR015854">
    <property type="entry name" value="ABC_transpr_LolD-like"/>
</dbReference>
<dbReference type="EMBL" id="MJUW02000024">
    <property type="protein sequence ID" value="OQD46672.1"/>
    <property type="molecule type" value="Genomic_DNA"/>
</dbReference>
<proteinExistence type="inferred from homology"/>
<dbReference type="PROSITE" id="PS50893">
    <property type="entry name" value="ABC_TRANSPORTER_2"/>
    <property type="match status" value="1"/>
</dbReference>
<gene>
    <name evidence="6" type="ORF">BIY37_01980</name>
</gene>
<dbReference type="SMART" id="SM00382">
    <property type="entry name" value="AAA"/>
    <property type="match status" value="1"/>
</dbReference>
<dbReference type="GO" id="GO:0022857">
    <property type="term" value="F:transmembrane transporter activity"/>
    <property type="evidence" value="ECO:0007669"/>
    <property type="project" value="TreeGrafter"/>
</dbReference>
<keyword evidence="7" id="KW-1185">Reference proteome</keyword>
<dbReference type="GO" id="GO:0005524">
    <property type="term" value="F:ATP binding"/>
    <property type="evidence" value="ECO:0007669"/>
    <property type="project" value="UniProtKB-KW"/>
</dbReference>
<dbReference type="FunFam" id="3.40.50.300:FF:000032">
    <property type="entry name" value="Export ABC transporter ATP-binding protein"/>
    <property type="match status" value="1"/>
</dbReference>
<dbReference type="RefSeq" id="WP_070066167.1">
    <property type="nucleotide sequence ID" value="NZ_MJUW02000024.1"/>
</dbReference>
<dbReference type="AlphaFoldDB" id="A0A1V6M2Q2"/>
<dbReference type="Gene3D" id="3.40.50.300">
    <property type="entry name" value="P-loop containing nucleotide triphosphate hydrolases"/>
    <property type="match status" value="1"/>
</dbReference>
<evidence type="ECO:0000256" key="3">
    <source>
        <dbReference type="ARBA" id="ARBA00022840"/>
    </source>
</evidence>
<dbReference type="Proteomes" id="UP000242219">
    <property type="component" value="Unassembled WGS sequence"/>
</dbReference>
<dbReference type="InterPro" id="IPR027417">
    <property type="entry name" value="P-loop_NTPase"/>
</dbReference>
<dbReference type="GO" id="GO:0005886">
    <property type="term" value="C:plasma membrane"/>
    <property type="evidence" value="ECO:0007669"/>
    <property type="project" value="TreeGrafter"/>
</dbReference>
<accession>A0A1V6M2Q2</accession>
<comment type="caution">
    <text evidence="6">The sequence shown here is derived from an EMBL/GenBank/DDBJ whole genome shotgun (WGS) entry which is preliminary data.</text>
</comment>
<dbReference type="InterPro" id="IPR017911">
    <property type="entry name" value="MacB-like_ATP-bd"/>
</dbReference>
<organism evidence="6 7">
    <name type="scientific">Candidatus Brocadia sapporoensis</name>
    <dbReference type="NCBI Taxonomy" id="392547"/>
    <lineage>
        <taxon>Bacteria</taxon>
        <taxon>Pseudomonadati</taxon>
        <taxon>Planctomycetota</taxon>
        <taxon>Candidatus Brocadiia</taxon>
        <taxon>Candidatus Brocadiales</taxon>
        <taxon>Candidatus Brocadiaceae</taxon>
        <taxon>Candidatus Brocadia</taxon>
    </lineage>
</organism>
<keyword evidence="3 6" id="KW-0067">ATP-binding</keyword>